<sequence length="349" mass="41522">MSYHIHKENRICLYLNHNKLIQNQYNEVLEDKESYKLKSELFNFKAKVVEEKEEPPRNKRKRKAETENEECEELKKSLQPFLTEIQNLIRQEYRNDMENISRAWEEKIEFPKFHGANNTCDFQTTTFGPQSFLIPPNCKFYNHNVTELPQLLPELEKYDLIIMDMPWQNKYIKRLKKVNGSLAYHMLDNESLKNIPIPEMMHMHSLLALWCTNASQHLNAVRTEFLDKWNLKIVHTLKWFKFNTAGDLISPIKSLGYKQPYETLFILCHRDRNVKELDGIRSVEFMASVPSIIHSHKPPLVAWLREFLEDPVNFKGLEIFARYLQPQFTSIGLEVLKLMDKRLYNTTRS</sequence>
<keyword evidence="2" id="KW-1185">Reference proteome</keyword>
<name>A0A9J7I8R4_MUSDO</name>
<protein>
    <submittedName>
        <fullName evidence="3">N(6)-adenine-specific methyltransferase METTL4</fullName>
    </submittedName>
</protein>
<dbReference type="OrthoDB" id="61116at2759"/>
<organism evidence="2 3">
    <name type="scientific">Musca domestica</name>
    <name type="common">House fly</name>
    <dbReference type="NCBI Taxonomy" id="7370"/>
    <lineage>
        <taxon>Eukaryota</taxon>
        <taxon>Metazoa</taxon>
        <taxon>Ecdysozoa</taxon>
        <taxon>Arthropoda</taxon>
        <taxon>Hexapoda</taxon>
        <taxon>Insecta</taxon>
        <taxon>Pterygota</taxon>
        <taxon>Neoptera</taxon>
        <taxon>Endopterygota</taxon>
        <taxon>Diptera</taxon>
        <taxon>Brachycera</taxon>
        <taxon>Muscomorpha</taxon>
        <taxon>Muscoidea</taxon>
        <taxon>Muscidae</taxon>
        <taxon>Musca</taxon>
    </lineage>
</organism>
<keyword evidence="3" id="KW-0489">Methyltransferase</keyword>
<dbReference type="VEuPathDB" id="VectorBase:MDOA000584"/>
<dbReference type="SUPFAM" id="SSF53335">
    <property type="entry name" value="S-adenosyl-L-methionine-dependent methyltransferases"/>
    <property type="match status" value="1"/>
</dbReference>
<comment type="similarity">
    <text evidence="1">Belongs to the MT-A70-like family.</text>
</comment>
<dbReference type="GO" id="GO:0008168">
    <property type="term" value="F:methyltransferase activity"/>
    <property type="evidence" value="ECO:0007669"/>
    <property type="project" value="UniProtKB-KW"/>
</dbReference>
<evidence type="ECO:0000313" key="2">
    <source>
        <dbReference type="Proteomes" id="UP001652621"/>
    </source>
</evidence>
<dbReference type="Pfam" id="PF05063">
    <property type="entry name" value="MT-A70"/>
    <property type="match status" value="1"/>
</dbReference>
<dbReference type="PANTHER" id="PTHR12829:SF4">
    <property type="entry name" value="N(6)-ADENINE-SPECIFIC METHYLTRANSFERASE METTL4"/>
    <property type="match status" value="1"/>
</dbReference>
<reference evidence="3" key="1">
    <citation type="submission" date="2025-08" db="UniProtKB">
        <authorList>
            <consortium name="RefSeq"/>
        </authorList>
    </citation>
    <scope>IDENTIFICATION</scope>
    <source>
        <strain evidence="3">Aabys</strain>
        <tissue evidence="3">Whole body</tissue>
    </source>
</reference>
<dbReference type="GeneID" id="101899441"/>
<accession>A0A9J7I8R4</accession>
<dbReference type="InterPro" id="IPR007757">
    <property type="entry name" value="MT-A70-like"/>
</dbReference>
<proteinExistence type="inferred from homology"/>
<evidence type="ECO:0000313" key="3">
    <source>
        <dbReference type="RefSeq" id="XP_005190402.3"/>
    </source>
</evidence>
<dbReference type="STRING" id="7370.A0A1I8M2H3"/>
<dbReference type="eggNOG" id="KOG2356">
    <property type="taxonomic scope" value="Eukaryota"/>
</dbReference>
<evidence type="ECO:0000256" key="1">
    <source>
        <dbReference type="PROSITE-ProRule" id="PRU00489"/>
    </source>
</evidence>
<dbReference type="Proteomes" id="UP001652621">
    <property type="component" value="Unplaced"/>
</dbReference>
<gene>
    <name evidence="3" type="primary">LOC101899441</name>
</gene>
<dbReference type="RefSeq" id="XP_005190402.3">
    <property type="nucleotide sequence ID" value="XM_005190345.4"/>
</dbReference>
<dbReference type="PANTHER" id="PTHR12829">
    <property type="entry name" value="N6-ADENOSINE-METHYLTRANSFERASE"/>
    <property type="match status" value="1"/>
</dbReference>
<dbReference type="VEuPathDB" id="VectorBase:MDOA007631"/>
<dbReference type="GO" id="GO:0032259">
    <property type="term" value="P:methylation"/>
    <property type="evidence" value="ECO:0007669"/>
    <property type="project" value="UniProtKB-KW"/>
</dbReference>
<keyword evidence="3" id="KW-0808">Transferase</keyword>
<dbReference type="PROSITE" id="PS51143">
    <property type="entry name" value="MT_A70"/>
    <property type="match status" value="1"/>
</dbReference>
<dbReference type="VEuPathDB" id="VectorBase:MDOMA2_012362"/>
<dbReference type="InterPro" id="IPR029063">
    <property type="entry name" value="SAM-dependent_MTases_sf"/>
</dbReference>